<keyword evidence="1" id="KW-1133">Transmembrane helix</keyword>
<dbReference type="Proteomes" id="UP001196408">
    <property type="component" value="Unassembled WGS sequence"/>
</dbReference>
<dbReference type="RefSeq" id="WP_217747841.1">
    <property type="nucleotide sequence ID" value="NZ_JAHOEB010000044.1"/>
</dbReference>
<dbReference type="EMBL" id="JAHOEL010000044">
    <property type="protein sequence ID" value="MBV3393074.1"/>
    <property type="molecule type" value="Genomic_DNA"/>
</dbReference>
<accession>A0AAW4MZ40</accession>
<comment type="caution">
    <text evidence="2">The sequence shown here is derived from an EMBL/GenBank/DDBJ whole genome shotgun (WGS) entry which is preliminary data.</text>
</comment>
<dbReference type="AlphaFoldDB" id="A0AAW4MZ40"/>
<evidence type="ECO:0000313" key="5">
    <source>
        <dbReference type="Proteomes" id="UP001197492"/>
    </source>
</evidence>
<reference evidence="2 5" key="1">
    <citation type="submission" date="2021-06" db="EMBL/GenBank/DDBJ databases">
        <title>Collection of gut derived symbiotic bacterial strains cultured from healthy donors.</title>
        <authorList>
            <person name="Lin H."/>
            <person name="Littmann E."/>
            <person name="Pamer E.G."/>
        </authorList>
    </citation>
    <scope>NUCLEOTIDE SEQUENCE</scope>
    <source>
        <strain evidence="3 5">MSK.21.70</strain>
        <strain evidence="2">MSK.21.82</strain>
    </source>
</reference>
<dbReference type="EMBL" id="JAHOEF010000046">
    <property type="protein sequence ID" value="MBV3383064.1"/>
    <property type="molecule type" value="Genomic_DNA"/>
</dbReference>
<keyword evidence="1" id="KW-0472">Membrane</keyword>
<keyword evidence="5" id="KW-1185">Reference proteome</keyword>
<name>A0AAW4MZ40_9FIRM</name>
<keyword evidence="1" id="KW-0812">Transmembrane</keyword>
<evidence type="ECO:0000313" key="3">
    <source>
        <dbReference type="EMBL" id="MBV3393074.1"/>
    </source>
</evidence>
<proteinExistence type="predicted"/>
<organism evidence="2 4">
    <name type="scientific">Catenibacterium mitsuokai</name>
    <dbReference type="NCBI Taxonomy" id="100886"/>
    <lineage>
        <taxon>Bacteria</taxon>
        <taxon>Bacillati</taxon>
        <taxon>Bacillota</taxon>
        <taxon>Erysipelotrichia</taxon>
        <taxon>Erysipelotrichales</taxon>
        <taxon>Coprobacillaceae</taxon>
        <taxon>Catenibacterium</taxon>
    </lineage>
</organism>
<dbReference type="Proteomes" id="UP001197492">
    <property type="component" value="Unassembled WGS sequence"/>
</dbReference>
<evidence type="ECO:0000313" key="4">
    <source>
        <dbReference type="Proteomes" id="UP001196408"/>
    </source>
</evidence>
<evidence type="ECO:0000256" key="1">
    <source>
        <dbReference type="SAM" id="Phobius"/>
    </source>
</evidence>
<evidence type="ECO:0000313" key="2">
    <source>
        <dbReference type="EMBL" id="MBV3383064.1"/>
    </source>
</evidence>
<feature type="transmembrane region" description="Helical" evidence="1">
    <location>
        <begin position="268"/>
        <end position="286"/>
    </location>
</feature>
<protein>
    <submittedName>
        <fullName evidence="2">Uncharacterized protein</fullName>
    </submittedName>
</protein>
<sequence>MKFNEIIDDVKDSINDTKSKVVKAVDDAELDKRAKEFGNVAGDKLKSIDIQKMGTELFDTVSKGAKDGASFVSQGLKDGGDMINKGAESFKKSVADFKEQKEVSLDDQLHDAVNKYNAEYAEFEGYGSSILRQRERSVDVLNNVEILINSIANHPKSFDVDLQDIQVEKKKFKDVCDFAVDELTAAKKSALSVGAGLSCGVAVASLAPSAAMWVATTFGTASTGTAISALSGAAATSAQLAWLGGGALAAGGGGMAAGNAILALAGPVGWSISGATLLASVVLFANKKMKLSKEKKEEIEAVLRNVESVKEINYTVKQLLDKTSKLREMLNTQYGQCMPCYGKNFLELSEDQQMLLGTLVNNAKSLAATLSENVGV</sequence>
<gene>
    <name evidence="2" type="ORF">KSV97_07510</name>
    <name evidence="3" type="ORF">KSW06_07385</name>
</gene>